<dbReference type="RefSeq" id="WP_093650933.1">
    <property type="nucleotide sequence ID" value="NZ_CTEN01000003.1"/>
</dbReference>
<accession>A0A0E4H4Y3</accession>
<dbReference type="PANTHER" id="PTHR10000:SF53">
    <property type="entry name" value="5-AMINO-6-(5-PHOSPHO-D-RIBITYLAMINO)URACIL PHOSPHATASE YBJI-RELATED"/>
    <property type="match status" value="1"/>
</dbReference>
<evidence type="ECO:0000313" key="1">
    <source>
        <dbReference type="EMBL" id="CQR25386.1"/>
    </source>
</evidence>
<dbReference type="GO" id="GO:0000287">
    <property type="term" value="F:magnesium ion binding"/>
    <property type="evidence" value="ECO:0007669"/>
    <property type="project" value="TreeGrafter"/>
</dbReference>
<proteinExistence type="predicted"/>
<sequence>MSIKLIASDMDGTFLDANGNYNREQFEKILTELQKQEIHFVAASGNNMTRLNRMFAGFEKDVTFVAENGAHIVENGQTIIHHSLPKLQVQALLTYFSDKLLDYRVVISGINGAYRLKKSNFDFRPGFGMIEEKEYEVFISHIKPVDDFSQIIEQEAISKVTMMVFDAHEAIAQDFNQNFQGDLVAVGSGYGAVDFIQKGIHKAWGIEQLMERYGIQADQVMTFGDGGNDIEMLQMTPHSYAVDNAPEAVKAAAQHEIGHHKDNAVMEIIEELLLKM</sequence>
<name>A0A0E4H4Y3_9STRE</name>
<dbReference type="AlphaFoldDB" id="A0A0E4H4Y3"/>
<dbReference type="STRING" id="1608583.BN1356_01729"/>
<evidence type="ECO:0000313" key="2">
    <source>
        <dbReference type="Proteomes" id="UP000198604"/>
    </source>
</evidence>
<dbReference type="PANTHER" id="PTHR10000">
    <property type="entry name" value="PHOSPHOSERINE PHOSPHATASE"/>
    <property type="match status" value="1"/>
</dbReference>
<dbReference type="GO" id="GO:0005829">
    <property type="term" value="C:cytosol"/>
    <property type="evidence" value="ECO:0007669"/>
    <property type="project" value="TreeGrafter"/>
</dbReference>
<dbReference type="InterPro" id="IPR000150">
    <property type="entry name" value="Cof"/>
</dbReference>
<dbReference type="NCBIfam" id="TIGR00099">
    <property type="entry name" value="Cof-subfamily"/>
    <property type="match status" value="1"/>
</dbReference>
<dbReference type="NCBIfam" id="TIGR01484">
    <property type="entry name" value="HAD-SF-IIB"/>
    <property type="match status" value="1"/>
</dbReference>
<organism evidence="1 2">
    <name type="scientific">Streptococcus varani</name>
    <dbReference type="NCBI Taxonomy" id="1608583"/>
    <lineage>
        <taxon>Bacteria</taxon>
        <taxon>Bacillati</taxon>
        <taxon>Bacillota</taxon>
        <taxon>Bacilli</taxon>
        <taxon>Lactobacillales</taxon>
        <taxon>Streptococcaceae</taxon>
        <taxon>Streptococcus</taxon>
    </lineage>
</organism>
<dbReference type="Proteomes" id="UP000198604">
    <property type="component" value="Unassembled WGS sequence"/>
</dbReference>
<dbReference type="Gene3D" id="3.30.1240.10">
    <property type="match status" value="1"/>
</dbReference>
<reference evidence="2" key="1">
    <citation type="submission" date="2015-03" db="EMBL/GenBank/DDBJ databases">
        <authorList>
            <person name="Urmite Genomes"/>
        </authorList>
    </citation>
    <scope>NUCLEOTIDE SEQUENCE [LARGE SCALE GENOMIC DNA]</scope>
    <source>
        <strain evidence="2">FF10</strain>
    </source>
</reference>
<dbReference type="GO" id="GO:0016791">
    <property type="term" value="F:phosphatase activity"/>
    <property type="evidence" value="ECO:0007669"/>
    <property type="project" value="UniProtKB-ARBA"/>
</dbReference>
<dbReference type="EMBL" id="CTEN01000003">
    <property type="protein sequence ID" value="CQR25386.1"/>
    <property type="molecule type" value="Genomic_DNA"/>
</dbReference>
<dbReference type="SUPFAM" id="SSF56784">
    <property type="entry name" value="HAD-like"/>
    <property type="match status" value="1"/>
</dbReference>
<dbReference type="OrthoDB" id="9814970at2"/>
<dbReference type="Gene3D" id="3.40.50.1000">
    <property type="entry name" value="HAD superfamily/HAD-like"/>
    <property type="match status" value="1"/>
</dbReference>
<protein>
    <submittedName>
        <fullName evidence="1">Haloacid dehalogenase</fullName>
    </submittedName>
</protein>
<dbReference type="InterPro" id="IPR023214">
    <property type="entry name" value="HAD_sf"/>
</dbReference>
<dbReference type="SFLD" id="SFLDG01140">
    <property type="entry name" value="C2.B:_Phosphomannomutase_and_P"/>
    <property type="match status" value="1"/>
</dbReference>
<dbReference type="CDD" id="cd07518">
    <property type="entry name" value="HAD_YbiV-Like"/>
    <property type="match status" value="1"/>
</dbReference>
<keyword evidence="2" id="KW-1185">Reference proteome</keyword>
<dbReference type="Pfam" id="PF08282">
    <property type="entry name" value="Hydrolase_3"/>
    <property type="match status" value="1"/>
</dbReference>
<dbReference type="InterPro" id="IPR006379">
    <property type="entry name" value="HAD-SF_hydro_IIB"/>
</dbReference>
<dbReference type="SFLD" id="SFLDS00003">
    <property type="entry name" value="Haloacid_Dehalogenase"/>
    <property type="match status" value="1"/>
</dbReference>
<dbReference type="InterPro" id="IPR036412">
    <property type="entry name" value="HAD-like_sf"/>
</dbReference>
<gene>
    <name evidence="1" type="ORF">BN1356_01729</name>
</gene>